<gene>
    <name evidence="6" type="ORF">COO09_21490</name>
</gene>
<evidence type="ECO:0000256" key="1">
    <source>
        <dbReference type="ARBA" id="ARBA00010312"/>
    </source>
</evidence>
<dbReference type="AlphaFoldDB" id="A0A2A4FPX7"/>
<name>A0A2A4FPX7_9SPHN</name>
<sequence>MAETRTSLCRLCTAYCPIIVSVEQGRAVAVAGNPAAPLYGGYICPKARALPEQHHGPSRLTRSLKRRPGCGHEPIASGQALDEIAGRLRAIVDEHGPRSVAVYVGMGSVPFIASYSIAAGWLRALGSPMFFTAGSIDKPGILIALALHGMWQGGQPPVDSADAWLFVGINPVISKSPGFPGQNPGLFLKRLVDKGAKLIVIDPRRTETAKRAYIHLQPRPGEDPTLLAGLIHIILEEALFDADFVAANARGLEALRAAVAPFTPSYVAARADVPEADLMEAARVFAQAGYSGVSCGTGPSFATHSTLTEYLALCLATLCGRWAREGERLTKPNVLLPGFDARAQPWPPFQGWGFEPRLRVRGLGGCVSGLSAAALSDEILLPGEGRVRALIVCGGNPMMAWPDQAKAFAALNDLDLLVTIDTEMTATAELSDYVIAPRLTLETPMTTCMPESVKYYGTTRGFDQPYAAYTPAIVDPPEGSDVIEDWEFFWGLAERLGLKIPVTTYFGNGPQAEHAPVDFILDPSGPKPTTDQLIAMAHRHSRVPLDQVKQNPNGQIFECDQRIGPREPGNDARLELAAGPMLDELAAVLAEDNRAIEADYPFRLVPRRLNNMLNSFGRRYAQLARKPYNAAYMNPSDMAALGLADGDLIGISSPHGEIVGIAEGEAALRPGTVSMAHGFGRNPGDDDPRGSGANTGRLMSAEVDYDPITGIPRMGAIPVRIEPVTSADQG</sequence>
<evidence type="ECO:0000256" key="4">
    <source>
        <dbReference type="ARBA" id="ARBA00023014"/>
    </source>
</evidence>
<dbReference type="Gene3D" id="2.20.25.90">
    <property type="entry name" value="ADC-like domains"/>
    <property type="match status" value="1"/>
</dbReference>
<dbReference type="KEGG" id="rdi:CMV14_05835"/>
<dbReference type="GO" id="GO:0046872">
    <property type="term" value="F:metal ion binding"/>
    <property type="evidence" value="ECO:0007669"/>
    <property type="project" value="UniProtKB-KW"/>
</dbReference>
<keyword evidence="3" id="KW-0408">Iron</keyword>
<comment type="caution">
    <text evidence="6">The sequence shown here is derived from an EMBL/GenBank/DDBJ whole genome shotgun (WGS) entry which is preliminary data.</text>
</comment>
<dbReference type="Gene3D" id="3.40.50.740">
    <property type="match status" value="1"/>
</dbReference>
<accession>A0A2A4FPX7</accession>
<dbReference type="SUPFAM" id="SSF50692">
    <property type="entry name" value="ADC-like"/>
    <property type="match status" value="1"/>
</dbReference>
<feature type="domain" description="4Fe-4S Mo/W bis-MGD-type" evidence="5">
    <location>
        <begin position="2"/>
        <end position="58"/>
    </location>
</feature>
<dbReference type="RefSeq" id="WP_066968858.1">
    <property type="nucleotide sequence ID" value="NZ_CP023449.1"/>
</dbReference>
<comment type="similarity">
    <text evidence="1">Belongs to the prokaryotic molybdopterin-containing oxidoreductase family.</text>
</comment>
<dbReference type="InterPro" id="IPR006657">
    <property type="entry name" value="MoPterin_dinucl-bd_dom"/>
</dbReference>
<evidence type="ECO:0000313" key="6">
    <source>
        <dbReference type="EMBL" id="PCE40169.1"/>
    </source>
</evidence>
<dbReference type="PANTHER" id="PTHR43742">
    <property type="entry name" value="TRIMETHYLAMINE-N-OXIDE REDUCTASE"/>
    <property type="match status" value="1"/>
</dbReference>
<keyword evidence="4" id="KW-0411">Iron-sulfur</keyword>
<dbReference type="Pfam" id="PF04879">
    <property type="entry name" value="Molybdop_Fe4S4"/>
    <property type="match status" value="1"/>
</dbReference>
<dbReference type="GO" id="GO:0051536">
    <property type="term" value="F:iron-sulfur cluster binding"/>
    <property type="evidence" value="ECO:0007669"/>
    <property type="project" value="UniProtKB-KW"/>
</dbReference>
<dbReference type="InterPro" id="IPR009010">
    <property type="entry name" value="Asp_de-COase-like_dom_sf"/>
</dbReference>
<dbReference type="SMART" id="SM00926">
    <property type="entry name" value="Molybdop_Fe4S4"/>
    <property type="match status" value="1"/>
</dbReference>
<protein>
    <submittedName>
        <fullName evidence="6">Molybdopterin dinucleotide-binding protein</fullName>
    </submittedName>
</protein>
<evidence type="ECO:0000259" key="5">
    <source>
        <dbReference type="PROSITE" id="PS51669"/>
    </source>
</evidence>
<dbReference type="Proteomes" id="UP000218934">
    <property type="component" value="Unassembled WGS sequence"/>
</dbReference>
<dbReference type="Gene3D" id="2.40.40.20">
    <property type="match status" value="1"/>
</dbReference>
<proteinExistence type="inferred from homology"/>
<dbReference type="Pfam" id="PF01568">
    <property type="entry name" value="Molydop_binding"/>
    <property type="match status" value="1"/>
</dbReference>
<reference evidence="6 7" key="1">
    <citation type="submission" date="2017-09" db="EMBL/GenBank/DDBJ databases">
        <title>The Catabolism of 3,6-Dichlorosalicylic acid is Initiated by the Cytochrome P450 Monooxygenase DsmABC in Rhizorhabdus dicambivorans Ndbn-20.</title>
        <authorList>
            <person name="Na L."/>
        </authorList>
    </citation>
    <scope>NUCLEOTIDE SEQUENCE [LARGE SCALE GENOMIC DNA]</scope>
    <source>
        <strain evidence="6 7">Ndbn-20m</strain>
    </source>
</reference>
<dbReference type="OrthoDB" id="9759518at2"/>
<dbReference type="InterPro" id="IPR006963">
    <property type="entry name" value="Mopterin_OxRdtase_4Fe-4S_dom"/>
</dbReference>
<dbReference type="InterPro" id="IPR050612">
    <property type="entry name" value="Prok_Mopterin_Oxidored"/>
</dbReference>
<evidence type="ECO:0000256" key="2">
    <source>
        <dbReference type="ARBA" id="ARBA00022723"/>
    </source>
</evidence>
<dbReference type="GO" id="GO:0043546">
    <property type="term" value="F:molybdopterin cofactor binding"/>
    <property type="evidence" value="ECO:0007669"/>
    <property type="project" value="InterPro"/>
</dbReference>
<dbReference type="CDD" id="cd02775">
    <property type="entry name" value="MopB_CT"/>
    <property type="match status" value="1"/>
</dbReference>
<organism evidence="6 7">
    <name type="scientific">Rhizorhabdus dicambivorans</name>
    <dbReference type="NCBI Taxonomy" id="1850238"/>
    <lineage>
        <taxon>Bacteria</taxon>
        <taxon>Pseudomonadati</taxon>
        <taxon>Pseudomonadota</taxon>
        <taxon>Alphaproteobacteria</taxon>
        <taxon>Sphingomonadales</taxon>
        <taxon>Sphingomonadaceae</taxon>
        <taxon>Rhizorhabdus</taxon>
    </lineage>
</organism>
<dbReference type="PROSITE" id="PS51669">
    <property type="entry name" value="4FE4S_MOW_BIS_MGD"/>
    <property type="match status" value="1"/>
</dbReference>
<keyword evidence="7" id="KW-1185">Reference proteome</keyword>
<dbReference type="PANTHER" id="PTHR43742:SF2">
    <property type="entry name" value="ASSIMILATORY NITRATE REDUCTASE CATALYTIC SUBUNIT"/>
    <property type="match status" value="1"/>
</dbReference>
<dbReference type="Gene3D" id="3.40.228.10">
    <property type="entry name" value="Dimethylsulfoxide Reductase, domain 2"/>
    <property type="match status" value="1"/>
</dbReference>
<dbReference type="SUPFAM" id="SSF53706">
    <property type="entry name" value="Formate dehydrogenase/DMSO reductase, domains 1-3"/>
    <property type="match status" value="1"/>
</dbReference>
<dbReference type="EMBL" id="NWUF01000033">
    <property type="protein sequence ID" value="PCE40169.1"/>
    <property type="molecule type" value="Genomic_DNA"/>
</dbReference>
<dbReference type="GO" id="GO:0016491">
    <property type="term" value="F:oxidoreductase activity"/>
    <property type="evidence" value="ECO:0007669"/>
    <property type="project" value="InterPro"/>
</dbReference>
<dbReference type="InterPro" id="IPR006656">
    <property type="entry name" value="Mopterin_OxRdtase"/>
</dbReference>
<keyword evidence="2" id="KW-0479">Metal-binding</keyword>
<evidence type="ECO:0000256" key="3">
    <source>
        <dbReference type="ARBA" id="ARBA00023004"/>
    </source>
</evidence>
<dbReference type="Pfam" id="PF00384">
    <property type="entry name" value="Molybdopterin"/>
    <property type="match status" value="1"/>
</dbReference>
<evidence type="ECO:0000313" key="7">
    <source>
        <dbReference type="Proteomes" id="UP000218934"/>
    </source>
</evidence>